<accession>A0A183BI66</accession>
<organism evidence="3 4">
    <name type="scientific">Globodera pallida</name>
    <name type="common">Potato cyst nematode worm</name>
    <name type="synonym">Heterodera pallida</name>
    <dbReference type="NCBI Taxonomy" id="36090"/>
    <lineage>
        <taxon>Eukaryota</taxon>
        <taxon>Metazoa</taxon>
        <taxon>Ecdysozoa</taxon>
        <taxon>Nematoda</taxon>
        <taxon>Chromadorea</taxon>
        <taxon>Rhabditida</taxon>
        <taxon>Tylenchina</taxon>
        <taxon>Tylenchomorpha</taxon>
        <taxon>Tylenchoidea</taxon>
        <taxon>Heteroderidae</taxon>
        <taxon>Heteroderinae</taxon>
        <taxon>Globodera</taxon>
    </lineage>
</organism>
<name>A0A183BI66_GLOPA</name>
<keyword evidence="3" id="KW-1185">Reference proteome</keyword>
<dbReference type="WBParaSite" id="GPLIN_000029500">
    <property type="protein sequence ID" value="GPLIN_000029500"/>
    <property type="gene ID" value="GPLIN_000029500"/>
</dbReference>
<reference evidence="4" key="2">
    <citation type="submission" date="2016-06" db="UniProtKB">
        <authorList>
            <consortium name="WormBaseParasite"/>
        </authorList>
    </citation>
    <scope>IDENTIFICATION</scope>
</reference>
<evidence type="ECO:0000313" key="3">
    <source>
        <dbReference type="Proteomes" id="UP000050741"/>
    </source>
</evidence>
<protein>
    <submittedName>
        <fullName evidence="4">VWFD domain-containing protein</fullName>
    </submittedName>
</protein>
<evidence type="ECO:0000256" key="1">
    <source>
        <dbReference type="SAM" id="Coils"/>
    </source>
</evidence>
<feature type="compositionally biased region" description="Polar residues" evidence="2">
    <location>
        <begin position="698"/>
        <end position="709"/>
    </location>
</feature>
<feature type="region of interest" description="Disordered" evidence="2">
    <location>
        <begin position="685"/>
        <end position="733"/>
    </location>
</feature>
<dbReference type="AlphaFoldDB" id="A0A183BI66"/>
<feature type="compositionally biased region" description="Low complexity" evidence="2">
    <location>
        <begin position="711"/>
        <end position="724"/>
    </location>
</feature>
<keyword evidence="1" id="KW-0175">Coiled coil</keyword>
<sequence length="733" mass="81738">MMSVKQGSRLVRTSGPLVGFEWICYTDWLEILQLVKERFPAYRERVENAERMRNQINDIAKHNRGKTHCEPEKECGSCGNEYSCVEATPMTQESACCRKGTWMKCCVTTTTTTTTTTTATTTTTDENLRCKKAFYESHPTEGDKYGGELNQACGRNEQYCYVLNCTTVLPSVDGYIGFKAEWGCSKSKTAFLDEFKKGKGHANSICVSFVGSKYSDNSNHDKNALLPSSNVSTLWCEGGHFWEKRHHGKTITVCSKHEHYCYVLNCTLELSGKVDSWQPEHYVLTQWGCTDKKPAELSLDTKLIAETAAGRILTQTCSRYVGKANVSRTNAGITVPAPESRAFQTLEWAKVMLKGCSKNTCIAVVLDGECFKRLLKKYDDELFNARCVNVEAEEQQVVLADQLAQLHASINRDEQEKDALVSEKDALISEKEALVSEKDVLVLENEQLVLEKEALMSENEQLVSEKDALISEKEALMSENEQLVSEKDTLISENEQLVLENEQLVSEKDALISEKEALMSENEQLVLEKEALMSENEQLVLEKDALEADNVELHGQLHEQRALDDRLQEKVQALADDVQCLQEQLVELNVRCAGFQEEVEVKDGEINKLHTSMEQKEIDFKQLCAVKNQQRDALDVSKSEAKPEAVVQNVRGPALLASKRRSEELDEDGEITFICIVKRSKSSETTPVNAAAAAAPPLNSSKLSETTPVNAAAAAPPLNSLNSATIDQPQMPL</sequence>
<evidence type="ECO:0000313" key="4">
    <source>
        <dbReference type="WBParaSite" id="GPLIN_000029500"/>
    </source>
</evidence>
<evidence type="ECO:0000256" key="2">
    <source>
        <dbReference type="SAM" id="MobiDB-lite"/>
    </source>
</evidence>
<proteinExistence type="predicted"/>
<feature type="coiled-coil region" evidence="1">
    <location>
        <begin position="375"/>
        <end position="598"/>
    </location>
</feature>
<reference evidence="3" key="1">
    <citation type="submission" date="2014-05" db="EMBL/GenBank/DDBJ databases">
        <title>The genome and life-stage specific transcriptomes of Globodera pallida elucidate key aspects of plant parasitism by a cyst nematode.</title>
        <authorList>
            <person name="Cotton J.A."/>
            <person name="Lilley C.J."/>
            <person name="Jones L.M."/>
            <person name="Kikuchi T."/>
            <person name="Reid A.J."/>
            <person name="Thorpe P."/>
            <person name="Tsai I.J."/>
            <person name="Beasley H."/>
            <person name="Blok V."/>
            <person name="Cock P.J.A."/>
            <person name="Van den Akker S.E."/>
            <person name="Holroyd N."/>
            <person name="Hunt M."/>
            <person name="Mantelin S."/>
            <person name="Naghra H."/>
            <person name="Pain A."/>
            <person name="Palomares-Rius J.E."/>
            <person name="Zarowiecki M."/>
            <person name="Berriman M."/>
            <person name="Jones J.T."/>
            <person name="Urwin P.E."/>
        </authorList>
    </citation>
    <scope>NUCLEOTIDE SEQUENCE [LARGE SCALE GENOMIC DNA]</scope>
    <source>
        <strain evidence="3">Lindley</strain>
    </source>
</reference>
<dbReference type="Proteomes" id="UP000050741">
    <property type="component" value="Unassembled WGS sequence"/>
</dbReference>